<dbReference type="HOGENOM" id="CLU_1525149_0_0_1"/>
<evidence type="ECO:0000256" key="3">
    <source>
        <dbReference type="ARBA" id="ARBA00023002"/>
    </source>
</evidence>
<protein>
    <recommendedName>
        <fullName evidence="5">FAD-binding domain-containing protein</fullName>
    </recommendedName>
</protein>
<dbReference type="STRING" id="1182545.A0A072P0Y5"/>
<proteinExistence type="predicted"/>
<dbReference type="EMBL" id="AMGV01000014">
    <property type="protein sequence ID" value="KEF53332.1"/>
    <property type="molecule type" value="Genomic_DNA"/>
</dbReference>
<keyword evidence="4" id="KW-0520">NAD</keyword>
<organism evidence="6 7">
    <name type="scientific">Exophiala aquamarina CBS 119918</name>
    <dbReference type="NCBI Taxonomy" id="1182545"/>
    <lineage>
        <taxon>Eukaryota</taxon>
        <taxon>Fungi</taxon>
        <taxon>Dikarya</taxon>
        <taxon>Ascomycota</taxon>
        <taxon>Pezizomycotina</taxon>
        <taxon>Eurotiomycetes</taxon>
        <taxon>Chaetothyriomycetidae</taxon>
        <taxon>Chaetothyriales</taxon>
        <taxon>Herpotrichiellaceae</taxon>
        <taxon>Exophiala</taxon>
    </lineage>
</organism>
<accession>A0A072P0Y5</accession>
<dbReference type="GO" id="GO:0071949">
    <property type="term" value="F:FAD binding"/>
    <property type="evidence" value="ECO:0007669"/>
    <property type="project" value="InterPro"/>
</dbReference>
<sequence length="176" mass="19271">MASPDVDFDVVIVGYGPVGMTCSLLLAQQGISVCVVEKYSTRYNGPRAGHIDGEIMRVFQALVVAKRLELHARAVTEFEIRTVEGETLRKMSLSDGGGATGWKSDYFFYQPVLEETLDARGKELGIQVKMNPLAVDIIEHGDTVLLRTRDTSNPDGIQSVLKTRYVIGCDGANSFV</sequence>
<evidence type="ECO:0000313" key="7">
    <source>
        <dbReference type="Proteomes" id="UP000027920"/>
    </source>
</evidence>
<dbReference type="OrthoDB" id="1716816at2759"/>
<evidence type="ECO:0000256" key="2">
    <source>
        <dbReference type="ARBA" id="ARBA00022827"/>
    </source>
</evidence>
<dbReference type="VEuPathDB" id="FungiDB:A1O9_10780"/>
<dbReference type="GeneID" id="25285684"/>
<dbReference type="InterPro" id="IPR002938">
    <property type="entry name" value="FAD-bd"/>
</dbReference>
<name>A0A072P0Y5_9EURO</name>
<keyword evidence="2" id="KW-0274">FAD</keyword>
<dbReference type="GO" id="GO:0016491">
    <property type="term" value="F:oxidoreductase activity"/>
    <property type="evidence" value="ECO:0007669"/>
    <property type="project" value="UniProtKB-KW"/>
</dbReference>
<dbReference type="SUPFAM" id="SSF51905">
    <property type="entry name" value="FAD/NAD(P)-binding domain"/>
    <property type="match status" value="1"/>
</dbReference>
<gene>
    <name evidence="6" type="ORF">A1O9_10780</name>
</gene>
<reference evidence="6 7" key="1">
    <citation type="submission" date="2013-03" db="EMBL/GenBank/DDBJ databases">
        <title>The Genome Sequence of Exophiala aquamarina CBS 119918.</title>
        <authorList>
            <consortium name="The Broad Institute Genomics Platform"/>
            <person name="Cuomo C."/>
            <person name="de Hoog S."/>
            <person name="Gorbushina A."/>
            <person name="Walker B."/>
            <person name="Young S.K."/>
            <person name="Zeng Q."/>
            <person name="Gargeya S."/>
            <person name="Fitzgerald M."/>
            <person name="Haas B."/>
            <person name="Abouelleil A."/>
            <person name="Allen A.W."/>
            <person name="Alvarado L."/>
            <person name="Arachchi H.M."/>
            <person name="Berlin A.M."/>
            <person name="Chapman S.B."/>
            <person name="Gainer-Dewar J."/>
            <person name="Goldberg J."/>
            <person name="Griggs A."/>
            <person name="Gujja S."/>
            <person name="Hansen M."/>
            <person name="Howarth C."/>
            <person name="Imamovic A."/>
            <person name="Ireland A."/>
            <person name="Larimer J."/>
            <person name="McCowan C."/>
            <person name="Murphy C."/>
            <person name="Pearson M."/>
            <person name="Poon T.W."/>
            <person name="Priest M."/>
            <person name="Roberts A."/>
            <person name="Saif S."/>
            <person name="Shea T."/>
            <person name="Sisk P."/>
            <person name="Sykes S."/>
            <person name="Wortman J."/>
            <person name="Nusbaum C."/>
            <person name="Birren B."/>
        </authorList>
    </citation>
    <scope>NUCLEOTIDE SEQUENCE [LARGE SCALE GENOMIC DNA]</scope>
    <source>
        <strain evidence="6 7">CBS 119918</strain>
    </source>
</reference>
<dbReference type="PANTHER" id="PTHR43476">
    <property type="entry name" value="3-(3-HYDROXY-PHENYL)PROPIONATE/3-HYDROXYCINNAMIC ACID HYDROXYLASE"/>
    <property type="match status" value="1"/>
</dbReference>
<dbReference type="PRINTS" id="PR00420">
    <property type="entry name" value="RNGMNOXGNASE"/>
</dbReference>
<evidence type="ECO:0000259" key="5">
    <source>
        <dbReference type="Pfam" id="PF01494"/>
    </source>
</evidence>
<dbReference type="AlphaFoldDB" id="A0A072P0Y5"/>
<keyword evidence="1" id="KW-0285">Flavoprotein</keyword>
<keyword evidence="7" id="KW-1185">Reference proteome</keyword>
<evidence type="ECO:0000313" key="6">
    <source>
        <dbReference type="EMBL" id="KEF53332.1"/>
    </source>
</evidence>
<dbReference type="RefSeq" id="XP_013255922.1">
    <property type="nucleotide sequence ID" value="XM_013400468.1"/>
</dbReference>
<dbReference type="PANTHER" id="PTHR43476:SF4">
    <property type="entry name" value="BLR0106 PROTEIN"/>
    <property type="match status" value="1"/>
</dbReference>
<dbReference type="InterPro" id="IPR036188">
    <property type="entry name" value="FAD/NAD-bd_sf"/>
</dbReference>
<dbReference type="Proteomes" id="UP000027920">
    <property type="component" value="Unassembled WGS sequence"/>
</dbReference>
<dbReference type="Gene3D" id="3.50.50.60">
    <property type="entry name" value="FAD/NAD(P)-binding domain"/>
    <property type="match status" value="1"/>
</dbReference>
<evidence type="ECO:0000256" key="1">
    <source>
        <dbReference type="ARBA" id="ARBA00022630"/>
    </source>
</evidence>
<keyword evidence="3" id="KW-0560">Oxidoreductase</keyword>
<feature type="domain" description="FAD-binding" evidence="5">
    <location>
        <begin position="8"/>
        <end position="176"/>
    </location>
</feature>
<dbReference type="InterPro" id="IPR050631">
    <property type="entry name" value="PheA/TfdB_FAD_monoxygenase"/>
</dbReference>
<dbReference type="Pfam" id="PF01494">
    <property type="entry name" value="FAD_binding_3"/>
    <property type="match status" value="1"/>
</dbReference>
<evidence type="ECO:0000256" key="4">
    <source>
        <dbReference type="ARBA" id="ARBA00023027"/>
    </source>
</evidence>
<comment type="caution">
    <text evidence="6">The sequence shown here is derived from an EMBL/GenBank/DDBJ whole genome shotgun (WGS) entry which is preliminary data.</text>
</comment>